<dbReference type="InterPro" id="IPR036322">
    <property type="entry name" value="WD40_repeat_dom_sf"/>
</dbReference>
<dbReference type="OMA" id="TRIWSFH"/>
<evidence type="ECO:0000256" key="1">
    <source>
        <dbReference type="ARBA" id="ARBA00022574"/>
    </source>
</evidence>
<evidence type="ECO:0000313" key="4">
    <source>
        <dbReference type="Proteomes" id="UP000694845"/>
    </source>
</evidence>
<evidence type="ECO:0000256" key="2">
    <source>
        <dbReference type="ARBA" id="ARBA00022737"/>
    </source>
</evidence>
<dbReference type="Proteomes" id="UP000694845">
    <property type="component" value="Unplaced"/>
</dbReference>
<dbReference type="OrthoDB" id="128867at2759"/>
<dbReference type="AlphaFoldDB" id="A0A8B7YIJ9"/>
<accession>A0A8B7YIJ9</accession>
<dbReference type="CTD" id="26094"/>
<gene>
    <name evidence="5 6" type="primary">LOC110980558</name>
</gene>
<proteinExistence type="predicted"/>
<dbReference type="KEGG" id="aplc:110980558"/>
<reference evidence="5 6" key="1">
    <citation type="submission" date="2025-04" db="UniProtKB">
        <authorList>
            <consortium name="RefSeq"/>
        </authorList>
    </citation>
    <scope>IDENTIFICATION</scope>
</reference>
<name>A0A8B7YIJ9_ACAPL</name>
<protein>
    <submittedName>
        <fullName evidence="5 6">DDB1- and CUL4-associated factor 4-like</fullName>
    </submittedName>
</protein>
<feature type="compositionally biased region" description="Low complexity" evidence="3">
    <location>
        <begin position="10"/>
        <end position="22"/>
    </location>
</feature>
<keyword evidence="1" id="KW-0853">WD repeat</keyword>
<sequence>MNAGSCGMETGQNASTSGTSASTNNAAVKEIPGFYYDPDKKRYFRLLAGHNNFNPLTRENLDKKNAEKKRLEMLKDNLPNCKPQNKQNFSLCPLQRRLQNGQLTSRQFTRYAQEQAVSNFNLTPRKLDNFPDRYFDQESGDISFLQVDCNLRNILMVLSDDCLSRMWQGTITCDRSKPRMMTLSNWRVLNIISNRNTKITSASWVSTEDSEDLQVIYSLSGGPMNLIQLMKCPTEEDDHIHITYSYESNHESAWTCAWSPNPLIPGYLSIGSNKKALVVDTISAEKRKVFTNHSDVLAQVFATKNPVLYNGTRRGEILGCDLRSVTETRSDINLRLRQKVAVCSVRLLKDENYLVASDMSGQVKLWDLRQCLCVQEYKEHHNRHSYLPICLDSTENILYGVGQDRYTRLWSLKEGRLLRTIPCPTPPSPINPAVVYSQQWHNGAPGGLLLGVQRDLYWYPL</sequence>
<dbReference type="GO" id="GO:0080008">
    <property type="term" value="C:Cul4-RING E3 ubiquitin ligase complex"/>
    <property type="evidence" value="ECO:0007669"/>
    <property type="project" value="TreeGrafter"/>
</dbReference>
<evidence type="ECO:0000313" key="5">
    <source>
        <dbReference type="RefSeq" id="XP_022093058.1"/>
    </source>
</evidence>
<dbReference type="GeneID" id="110980558"/>
<organism evidence="4 5">
    <name type="scientific">Acanthaster planci</name>
    <name type="common">Crown-of-thorns starfish</name>
    <dbReference type="NCBI Taxonomy" id="133434"/>
    <lineage>
        <taxon>Eukaryota</taxon>
        <taxon>Metazoa</taxon>
        <taxon>Echinodermata</taxon>
        <taxon>Eleutherozoa</taxon>
        <taxon>Asterozoa</taxon>
        <taxon>Asteroidea</taxon>
        <taxon>Valvatacea</taxon>
        <taxon>Valvatida</taxon>
        <taxon>Acanthasteridae</taxon>
        <taxon>Acanthaster</taxon>
    </lineage>
</organism>
<evidence type="ECO:0000256" key="3">
    <source>
        <dbReference type="SAM" id="MobiDB-lite"/>
    </source>
</evidence>
<dbReference type="RefSeq" id="XP_022093058.1">
    <property type="nucleotide sequence ID" value="XM_022237366.1"/>
</dbReference>
<dbReference type="SUPFAM" id="SSF50978">
    <property type="entry name" value="WD40 repeat-like"/>
    <property type="match status" value="1"/>
</dbReference>
<feature type="region of interest" description="Disordered" evidence="3">
    <location>
        <begin position="1"/>
        <end position="22"/>
    </location>
</feature>
<dbReference type="InterPro" id="IPR052254">
    <property type="entry name" value="CUL4-DDB1_E3_ligase_receptor"/>
</dbReference>
<evidence type="ECO:0000313" key="6">
    <source>
        <dbReference type="RefSeq" id="XP_022093059.1"/>
    </source>
</evidence>
<dbReference type="PANTHER" id="PTHR44472">
    <property type="entry name" value="DDB1- AND CUL4-ASSOCIATED FACTOR 4-RELATED"/>
    <property type="match status" value="1"/>
</dbReference>
<dbReference type="Gene3D" id="2.130.10.10">
    <property type="entry name" value="YVTN repeat-like/Quinoprotein amine dehydrogenase"/>
    <property type="match status" value="1"/>
</dbReference>
<dbReference type="PANTHER" id="PTHR44472:SF1">
    <property type="entry name" value="DDB1 AND CUL4 ASSOCIATED FACTOR 4"/>
    <property type="match status" value="1"/>
</dbReference>
<keyword evidence="4" id="KW-1185">Reference proteome</keyword>
<dbReference type="Pfam" id="PF23761">
    <property type="entry name" value="Beta-prop_DCAF4"/>
    <property type="match status" value="1"/>
</dbReference>
<dbReference type="RefSeq" id="XP_022093059.1">
    <property type="nucleotide sequence ID" value="XM_022237367.1"/>
</dbReference>
<keyword evidence="2" id="KW-0677">Repeat</keyword>
<dbReference type="InterPro" id="IPR015943">
    <property type="entry name" value="WD40/YVTN_repeat-like_dom_sf"/>
</dbReference>